<reference evidence="2" key="1">
    <citation type="journal article" date="2019" name="Int. J. Syst. Evol. Microbiol.">
        <title>The Global Catalogue of Microorganisms (GCM) 10K type strain sequencing project: providing services to taxonomists for standard genome sequencing and annotation.</title>
        <authorList>
            <consortium name="The Broad Institute Genomics Platform"/>
            <consortium name="The Broad Institute Genome Sequencing Center for Infectious Disease"/>
            <person name="Wu L."/>
            <person name="Ma J."/>
        </authorList>
    </citation>
    <scope>NUCLEOTIDE SEQUENCE [LARGE SCALE GENOMIC DNA]</scope>
    <source>
        <strain evidence="2">CGMCC 1.8957</strain>
    </source>
</reference>
<organism evidence="1 2">
    <name type="scientific">Sphingomonas glacialis</name>
    <dbReference type="NCBI Taxonomy" id="658225"/>
    <lineage>
        <taxon>Bacteria</taxon>
        <taxon>Pseudomonadati</taxon>
        <taxon>Pseudomonadota</taxon>
        <taxon>Alphaproteobacteria</taxon>
        <taxon>Sphingomonadales</taxon>
        <taxon>Sphingomonadaceae</taxon>
        <taxon>Sphingomonas</taxon>
    </lineage>
</organism>
<evidence type="ECO:0000313" key="1">
    <source>
        <dbReference type="EMBL" id="GHH23597.1"/>
    </source>
</evidence>
<dbReference type="InterPro" id="IPR006015">
    <property type="entry name" value="Universal_stress_UspA"/>
</dbReference>
<dbReference type="SUPFAM" id="SSF52402">
    <property type="entry name" value="Adenine nucleotide alpha hydrolases-like"/>
    <property type="match status" value="1"/>
</dbReference>
<accession>A0ABQ3LSM4</accession>
<sequence length="271" mass="28891">MIKTLLAIVEGPARKSGFIDTVLTLAAFRQAHVIFDVLTAAPLLSEQLAPLGTLYTLPGQIRQLAQSHADSVRAMLPTGAPAEVVSHFDDVGWIPGDVRATAPLADLVVFGPAETWSIDWLRRRTIETLLLSSGSPLLLLPSGRSLRAIDHGVFGWKPGPAAMRSLHHLIHLAAPGARIDVVSLKHGLDDLAETDLAPVVTLLERHGFSVTGHALDRSESAHDTLTGFALEHGADLLAVGGFGHARVREILLGGVTRSLIADPRLPVLMAH</sequence>
<name>A0ABQ3LSM4_9SPHN</name>
<keyword evidence="2" id="KW-1185">Reference proteome</keyword>
<dbReference type="PRINTS" id="PR01438">
    <property type="entry name" value="UNVRSLSTRESS"/>
</dbReference>
<gene>
    <name evidence="1" type="ORF">GCM10008023_34730</name>
</gene>
<comment type="caution">
    <text evidence="1">The sequence shown here is derived from an EMBL/GenBank/DDBJ whole genome shotgun (WGS) entry which is preliminary data.</text>
</comment>
<evidence type="ECO:0000313" key="2">
    <source>
        <dbReference type="Proteomes" id="UP000652430"/>
    </source>
</evidence>
<dbReference type="Proteomes" id="UP000652430">
    <property type="component" value="Unassembled WGS sequence"/>
</dbReference>
<dbReference type="Gene3D" id="3.40.50.12370">
    <property type="match status" value="1"/>
</dbReference>
<protein>
    <submittedName>
        <fullName evidence="1">Universal stress protein A</fullName>
    </submittedName>
</protein>
<dbReference type="RefSeq" id="WP_189677285.1">
    <property type="nucleotide sequence ID" value="NZ_BNAQ01000006.1"/>
</dbReference>
<dbReference type="EMBL" id="BNAQ01000006">
    <property type="protein sequence ID" value="GHH23597.1"/>
    <property type="molecule type" value="Genomic_DNA"/>
</dbReference>
<dbReference type="CDD" id="cd00293">
    <property type="entry name" value="USP-like"/>
    <property type="match status" value="1"/>
</dbReference>
<proteinExistence type="predicted"/>